<proteinExistence type="predicted"/>
<evidence type="ECO:0000313" key="1">
    <source>
        <dbReference type="EMBL" id="AHH04390.1"/>
    </source>
</evidence>
<sequence length="49" mass="5837">MEEGLVEEQYIIENGIHDSLHYIQTKENIKIKNLGQNLIKPLRFRLKTK</sequence>
<accession>W5SBW6</accession>
<dbReference type="EMBL" id="CP004182">
    <property type="protein sequence ID" value="AHH04390.1"/>
    <property type="molecule type" value="Genomic_DNA"/>
</dbReference>
<gene>
    <name evidence="1" type="ORF">BHY_1440</name>
</gene>
<geneLocation type="plasmid" evidence="1">
    <name>unnamed</name>
</geneLocation>
<name>W5SBW6_9SPIR</name>
<reference evidence="1" key="1">
    <citation type="submission" date="2013-02" db="EMBL/GenBank/DDBJ databases">
        <title>Comparative genomics of Borrelia species.</title>
        <authorList>
            <person name="Schwan T.G."/>
            <person name="Raffel S.J."/>
            <person name="Porcella S.F."/>
        </authorList>
    </citation>
    <scope>NUCLEOTIDE SEQUENCE</scope>
    <source>
        <strain evidence="1">YOR</strain>
        <plasmid evidence="1">unnamed</plasmid>
    </source>
</reference>
<dbReference type="AlphaFoldDB" id="W5SBW6"/>
<keyword evidence="1" id="KW-0614">Plasmid</keyword>
<dbReference type="HOGENOM" id="CLU_3132968_0_0_12"/>
<protein>
    <submittedName>
        <fullName evidence="1">Putative plasmid partition protein</fullName>
    </submittedName>
</protein>
<organism evidence="1">
    <name type="scientific">Borrelia nietonii YOR</name>
    <dbReference type="NCBI Taxonomy" id="1293576"/>
    <lineage>
        <taxon>Bacteria</taxon>
        <taxon>Pseudomonadati</taxon>
        <taxon>Spirochaetota</taxon>
        <taxon>Spirochaetia</taxon>
        <taxon>Spirochaetales</taxon>
        <taxon>Borreliaceae</taxon>
        <taxon>Borrelia</taxon>
        <taxon>Borrelia nietonii</taxon>
    </lineage>
</organism>